<dbReference type="GO" id="GO:0016779">
    <property type="term" value="F:nucleotidyltransferase activity"/>
    <property type="evidence" value="ECO:0007669"/>
    <property type="project" value="InterPro"/>
</dbReference>
<evidence type="ECO:0000313" key="2">
    <source>
        <dbReference type="EMBL" id="RIH82847.1"/>
    </source>
</evidence>
<dbReference type="InterPro" id="IPR043519">
    <property type="entry name" value="NT_sf"/>
</dbReference>
<reference evidence="2 3" key="1">
    <citation type="submission" date="2018-08" db="EMBL/GenBank/DDBJ databases">
        <title>Meiothermus terrae DSM 26712 genome sequencing project.</title>
        <authorList>
            <person name="Da Costa M.S."/>
            <person name="Albuquerque L."/>
            <person name="Raposo P."/>
            <person name="Froufe H.J.C."/>
            <person name="Barroso C.S."/>
            <person name="Egas C."/>
        </authorList>
    </citation>
    <scope>NUCLEOTIDE SEQUENCE [LARGE SCALE GENOMIC DNA]</scope>
    <source>
        <strain evidence="2 3">DSM 26712</strain>
    </source>
</reference>
<dbReference type="AlphaFoldDB" id="A0A399EDZ2"/>
<sequence>MDHPLPETLLAELLEEFVPPEAVGVGLLGSFARGQGQRYSDLDLNVFVPRAPEERPERYTLRHRSGRLISLKKLTLQAQRAELSRPEDAVWAVPGLRQMRVLYDPHGELARLKAEAEAFTWEGLEPEADAFVSYEVLTGAEEVHKVLGGLERQDPSKVVYATLGLGLGAARLMAVHRRLFIESENRYFELLYRALGRESPWSRAHKLAVGWKAGAFERRGIAALRLYWETFMEVQAVVREEHLEVVQPTLRAIREGGWLEARL</sequence>
<feature type="domain" description="Polymerase nucleotidyl transferase" evidence="1">
    <location>
        <begin position="14"/>
        <end position="62"/>
    </location>
</feature>
<evidence type="ECO:0000313" key="3">
    <source>
        <dbReference type="Proteomes" id="UP000265715"/>
    </source>
</evidence>
<keyword evidence="3" id="KW-1185">Reference proteome</keyword>
<dbReference type="Proteomes" id="UP000265715">
    <property type="component" value="Unassembled WGS sequence"/>
</dbReference>
<comment type="caution">
    <text evidence="2">The sequence shown here is derived from an EMBL/GenBank/DDBJ whole genome shotgun (WGS) entry which is preliminary data.</text>
</comment>
<dbReference type="Gene3D" id="3.30.460.10">
    <property type="entry name" value="Beta Polymerase, domain 2"/>
    <property type="match status" value="1"/>
</dbReference>
<accession>A0A399EDZ2</accession>
<protein>
    <recommendedName>
        <fullName evidence="1">Polymerase nucleotidyl transferase domain-containing protein</fullName>
    </recommendedName>
</protein>
<dbReference type="Pfam" id="PF01909">
    <property type="entry name" value="NTP_transf_2"/>
    <property type="match status" value="1"/>
</dbReference>
<name>A0A399EDZ2_9DEIN</name>
<evidence type="ECO:0000259" key="1">
    <source>
        <dbReference type="Pfam" id="PF01909"/>
    </source>
</evidence>
<organism evidence="2 3">
    <name type="scientific">Calidithermus terrae</name>
    <dbReference type="NCBI Taxonomy" id="1408545"/>
    <lineage>
        <taxon>Bacteria</taxon>
        <taxon>Thermotogati</taxon>
        <taxon>Deinococcota</taxon>
        <taxon>Deinococci</taxon>
        <taxon>Thermales</taxon>
        <taxon>Thermaceae</taxon>
        <taxon>Calidithermus</taxon>
    </lineage>
</organism>
<dbReference type="SUPFAM" id="SSF81301">
    <property type="entry name" value="Nucleotidyltransferase"/>
    <property type="match status" value="1"/>
</dbReference>
<proteinExistence type="predicted"/>
<dbReference type="InterPro" id="IPR002934">
    <property type="entry name" value="Polymerase_NTP_transf_dom"/>
</dbReference>
<gene>
    <name evidence="2" type="ORF">Mterra_02510</name>
</gene>
<dbReference type="EMBL" id="QXDL01000107">
    <property type="protein sequence ID" value="RIH82847.1"/>
    <property type="molecule type" value="Genomic_DNA"/>
</dbReference>
<dbReference type="RefSeq" id="WP_170159657.1">
    <property type="nucleotide sequence ID" value="NZ_QXDL01000107.1"/>
</dbReference>